<organism evidence="3 4">
    <name type="scientific">Marinilactibacillus psychrotolerans</name>
    <dbReference type="NCBI Taxonomy" id="191770"/>
    <lineage>
        <taxon>Bacteria</taxon>
        <taxon>Bacillati</taxon>
        <taxon>Bacillota</taxon>
        <taxon>Bacilli</taxon>
        <taxon>Lactobacillales</taxon>
        <taxon>Carnobacteriaceae</taxon>
        <taxon>Marinilactibacillus</taxon>
    </lineage>
</organism>
<feature type="domain" description="HTH cro/C1-type" evidence="2">
    <location>
        <begin position="6"/>
        <end position="60"/>
    </location>
</feature>
<dbReference type="InterPro" id="IPR010982">
    <property type="entry name" value="Lambda_DNA-bd_dom_sf"/>
</dbReference>
<dbReference type="PANTHER" id="PTHR46558">
    <property type="entry name" value="TRACRIPTIONAL REGULATORY PROTEIN-RELATED-RELATED"/>
    <property type="match status" value="1"/>
</dbReference>
<evidence type="ECO:0000313" key="3">
    <source>
        <dbReference type="EMBL" id="TLQ08805.1"/>
    </source>
</evidence>
<dbReference type="CDD" id="cd00093">
    <property type="entry name" value="HTH_XRE"/>
    <property type="match status" value="1"/>
</dbReference>
<dbReference type="GO" id="GO:0003677">
    <property type="term" value="F:DNA binding"/>
    <property type="evidence" value="ECO:0007669"/>
    <property type="project" value="UniProtKB-KW"/>
</dbReference>
<dbReference type="OrthoDB" id="2157205at2"/>
<reference evidence="3 4" key="1">
    <citation type="submission" date="2019-05" db="EMBL/GenBank/DDBJ databases">
        <title>The metagenome of a microbial culture collection derived from dairy environment covers the genomic content of the human microbiome.</title>
        <authorList>
            <person name="Roder T."/>
            <person name="Wuthrich D."/>
            <person name="Sattari Z."/>
            <person name="Von Ah U."/>
            <person name="Bar C."/>
            <person name="Ronchi F."/>
            <person name="Macpherson A.J."/>
            <person name="Ganal-Vonarburg S.C."/>
            <person name="Bruggmann R."/>
            <person name="Vergeres G."/>
        </authorList>
    </citation>
    <scope>NUCLEOTIDE SEQUENCE [LARGE SCALE GENOMIC DNA]</scope>
    <source>
        <strain evidence="3 4">FAM 24235</strain>
    </source>
</reference>
<dbReference type="Pfam" id="PF01381">
    <property type="entry name" value="HTH_3"/>
    <property type="match status" value="1"/>
</dbReference>
<dbReference type="PROSITE" id="PS50943">
    <property type="entry name" value="HTH_CROC1"/>
    <property type="match status" value="1"/>
</dbReference>
<comment type="caution">
    <text evidence="3">The sequence shown here is derived from an EMBL/GenBank/DDBJ whole genome shotgun (WGS) entry which is preliminary data.</text>
</comment>
<dbReference type="PANTHER" id="PTHR46558:SF11">
    <property type="entry name" value="HTH-TYPE TRANSCRIPTIONAL REGULATOR XRE"/>
    <property type="match status" value="1"/>
</dbReference>
<dbReference type="Gene3D" id="1.10.260.40">
    <property type="entry name" value="lambda repressor-like DNA-binding domains"/>
    <property type="match status" value="1"/>
</dbReference>
<evidence type="ECO:0000313" key="4">
    <source>
        <dbReference type="Proteomes" id="UP000307201"/>
    </source>
</evidence>
<dbReference type="SUPFAM" id="SSF47413">
    <property type="entry name" value="lambda repressor-like DNA-binding domains"/>
    <property type="match status" value="1"/>
</dbReference>
<evidence type="ECO:0000259" key="2">
    <source>
        <dbReference type="PROSITE" id="PS50943"/>
    </source>
</evidence>
<accession>A0A5R9C707</accession>
<dbReference type="SMART" id="SM00530">
    <property type="entry name" value="HTH_XRE"/>
    <property type="match status" value="1"/>
</dbReference>
<gene>
    <name evidence="3" type="ORF">FEZ48_02665</name>
</gene>
<name>A0A5R9C707_9LACT</name>
<dbReference type="AlphaFoldDB" id="A0A5R9C707"/>
<protein>
    <submittedName>
        <fullName evidence="3">Helix-turn-helix transcriptional regulator</fullName>
    </submittedName>
</protein>
<sequence>MFKERLKLLRKNKGLTQKELADILHVSQQTVGSWEVGRAFPDESTVNKLSTFFNVSIDYLYGKDVPGWASSEDVVELEKVLEDNVNMSYGGENLTEEEKQRVKDIITGLFWEKAQKRKEGGVNDRTN</sequence>
<keyword evidence="1" id="KW-0238">DNA-binding</keyword>
<evidence type="ECO:0000256" key="1">
    <source>
        <dbReference type="ARBA" id="ARBA00023125"/>
    </source>
</evidence>
<dbReference type="EMBL" id="VBTE01000005">
    <property type="protein sequence ID" value="TLQ08805.1"/>
    <property type="molecule type" value="Genomic_DNA"/>
</dbReference>
<dbReference type="InterPro" id="IPR001387">
    <property type="entry name" value="Cro/C1-type_HTH"/>
</dbReference>
<proteinExistence type="predicted"/>
<dbReference type="Proteomes" id="UP000307201">
    <property type="component" value="Unassembled WGS sequence"/>
</dbReference>
<dbReference type="RefSeq" id="WP_138470956.1">
    <property type="nucleotide sequence ID" value="NZ_VBTE01000005.1"/>
</dbReference>